<dbReference type="InterPro" id="IPR051697">
    <property type="entry name" value="Patched_domain-protein"/>
</dbReference>
<feature type="transmembrane region" description="Helical" evidence="7">
    <location>
        <begin position="699"/>
        <end position="721"/>
    </location>
</feature>
<keyword evidence="6" id="KW-0325">Glycoprotein</keyword>
<feature type="transmembrane region" description="Helical" evidence="7">
    <location>
        <begin position="597"/>
        <end position="618"/>
    </location>
</feature>
<feature type="domain" description="SSD" evidence="8">
    <location>
        <begin position="186"/>
        <end position="372"/>
    </location>
</feature>
<dbReference type="PROSITE" id="PS50156">
    <property type="entry name" value="SSD"/>
    <property type="match status" value="1"/>
</dbReference>
<evidence type="ECO:0000313" key="9">
    <source>
        <dbReference type="EMBL" id="VDK55705.1"/>
    </source>
</evidence>
<organism evidence="11">
    <name type="scientific">Anisakis simplex</name>
    <name type="common">Herring worm</name>
    <dbReference type="NCBI Taxonomy" id="6269"/>
    <lineage>
        <taxon>Eukaryota</taxon>
        <taxon>Metazoa</taxon>
        <taxon>Ecdysozoa</taxon>
        <taxon>Nematoda</taxon>
        <taxon>Chromadorea</taxon>
        <taxon>Rhabditida</taxon>
        <taxon>Spirurina</taxon>
        <taxon>Ascaridomorpha</taxon>
        <taxon>Ascaridoidea</taxon>
        <taxon>Anisakidae</taxon>
        <taxon>Anisakis</taxon>
        <taxon>Anisakis simplex complex</taxon>
    </lineage>
</organism>
<feature type="transmembrane region" description="Helical" evidence="7">
    <location>
        <begin position="344"/>
        <end position="372"/>
    </location>
</feature>
<keyword evidence="5 7" id="KW-0472">Membrane</keyword>
<dbReference type="SUPFAM" id="SSF82866">
    <property type="entry name" value="Multidrug efflux transporter AcrB transmembrane domain"/>
    <property type="match status" value="2"/>
</dbReference>
<keyword evidence="3 7" id="KW-0812">Transmembrane</keyword>
<dbReference type="GO" id="GO:0006897">
    <property type="term" value="P:endocytosis"/>
    <property type="evidence" value="ECO:0007669"/>
    <property type="project" value="TreeGrafter"/>
</dbReference>
<dbReference type="EMBL" id="UYRR01032459">
    <property type="protein sequence ID" value="VDK55705.1"/>
    <property type="molecule type" value="Genomic_DNA"/>
</dbReference>
<dbReference type="PANTHER" id="PTHR10796">
    <property type="entry name" value="PATCHED-RELATED"/>
    <property type="match status" value="1"/>
</dbReference>
<sequence>MTSSPRRTFILFYAKDGSSMLKSQNMDELLRIDAILRKQIELIDERSGEKICEPLCRINRPFFIFWDELKKAQSNIIGNESDSDFVFDFPTAILFGHEVFVGMNMFGVRTADEMFANRSTITHVTTVVLWYFSQESNPRIKGIIDETALEMFEMSKARNASSLIQFDIFGDHIANKEMLRGALEATRLMLTGFFLLLIFVFTVVWHKMSLSRNLPKVVFATILSPFLAAATAFGILSWLRFTFYAIMCVTPFLILGIGNHSLRIRISLIISTKQSQCILQDGKNENCVDDAFIMLQSWTQYRTIRCKKERLAKVFIEIGPSISITSLTNCIAFGIGYFTPTPQMSMFCLCTSVACFLDYILTFTLFAPILLLSDDEASNKYMSAEKLSFQQQVSCILFYYNSLLRSQSVFNEFFPLQIIVNSPPNISDSAEYEDFYKLVTSLESVKNSYGRERTILFLKAYEKFDRRTFEVLNAIGLAGETQYRPSYDHLAFFLGQINNPKTIQIVRDERGKVNLKAFHMTMIAHNMSEWSSRAAYVDRCRTVLTRYPQFNATVFDADSALLDLILTAKFDLIGSIAVTVLCMAIVCLVFVSSKLGVLIVTFTISSICFTLVGALSWWGADMDPVTMVDVLIATGFSVDYTAHIAYKFCKASGKVRERIEQSFSEMCEPMLQAGTSTALCMLPLMFVPTYAILVFAKTVFLVVGLGLLHGLFILPVLLVTVTRHTTVGNTDESTQNETTRCQDLKATKEPLIL</sequence>
<keyword evidence="4 7" id="KW-1133">Transmembrane helix</keyword>
<evidence type="ECO:0000313" key="11">
    <source>
        <dbReference type="WBParaSite" id="ASIM_0001623601-mRNA-1"/>
    </source>
</evidence>
<feature type="transmembrane region" description="Helical" evidence="7">
    <location>
        <begin position="217"/>
        <end position="235"/>
    </location>
</feature>
<name>A0A0M3K5J5_ANISI</name>
<dbReference type="InterPro" id="IPR048634">
    <property type="entry name" value="SecD_SecF_C"/>
</dbReference>
<dbReference type="Gene3D" id="1.20.1640.10">
    <property type="entry name" value="Multidrug efflux transporter AcrB transmembrane domain"/>
    <property type="match status" value="2"/>
</dbReference>
<dbReference type="OrthoDB" id="6510177at2759"/>
<feature type="transmembrane region" description="Helical" evidence="7">
    <location>
        <begin position="188"/>
        <end position="205"/>
    </location>
</feature>
<evidence type="ECO:0000256" key="6">
    <source>
        <dbReference type="ARBA" id="ARBA00023180"/>
    </source>
</evidence>
<dbReference type="PANTHER" id="PTHR10796:SF108">
    <property type="entry name" value="SSD DOMAIN-CONTAINING PROTEIN"/>
    <property type="match status" value="1"/>
</dbReference>
<protein>
    <submittedName>
        <fullName evidence="11">SSD domain-containing protein</fullName>
    </submittedName>
</protein>
<dbReference type="WBParaSite" id="ASIM_0001623601-mRNA-1">
    <property type="protein sequence ID" value="ASIM_0001623601-mRNA-1"/>
    <property type="gene ID" value="ASIM_0001623601"/>
</dbReference>
<evidence type="ECO:0000256" key="4">
    <source>
        <dbReference type="ARBA" id="ARBA00022989"/>
    </source>
</evidence>
<feature type="transmembrane region" description="Helical" evidence="7">
    <location>
        <begin position="572"/>
        <end position="591"/>
    </location>
</feature>
<reference evidence="9 10" key="2">
    <citation type="submission" date="2018-11" db="EMBL/GenBank/DDBJ databases">
        <authorList>
            <consortium name="Pathogen Informatics"/>
        </authorList>
    </citation>
    <scope>NUCLEOTIDE SEQUENCE [LARGE SCALE GENOMIC DNA]</scope>
</reference>
<evidence type="ECO:0000259" key="8">
    <source>
        <dbReference type="PROSITE" id="PS50156"/>
    </source>
</evidence>
<reference evidence="11" key="1">
    <citation type="submission" date="2017-02" db="UniProtKB">
        <authorList>
            <consortium name="WormBaseParasite"/>
        </authorList>
    </citation>
    <scope>IDENTIFICATION</scope>
</reference>
<evidence type="ECO:0000256" key="3">
    <source>
        <dbReference type="ARBA" id="ARBA00022692"/>
    </source>
</evidence>
<keyword evidence="10" id="KW-1185">Reference proteome</keyword>
<evidence type="ECO:0000256" key="7">
    <source>
        <dbReference type="SAM" id="Phobius"/>
    </source>
</evidence>
<evidence type="ECO:0000313" key="10">
    <source>
        <dbReference type="Proteomes" id="UP000267096"/>
    </source>
</evidence>
<gene>
    <name evidence="9" type="ORF">ASIM_LOCUS15643</name>
</gene>
<dbReference type="Pfam" id="PF02460">
    <property type="entry name" value="Patched"/>
    <property type="match status" value="2"/>
</dbReference>
<comment type="similarity">
    <text evidence="2">Belongs to the patched family.</text>
</comment>
<evidence type="ECO:0000256" key="1">
    <source>
        <dbReference type="ARBA" id="ARBA00004141"/>
    </source>
</evidence>
<proteinExistence type="inferred from homology"/>
<evidence type="ECO:0000256" key="5">
    <source>
        <dbReference type="ARBA" id="ARBA00023136"/>
    </source>
</evidence>
<dbReference type="AlphaFoldDB" id="A0A0M3K5J5"/>
<feature type="transmembrane region" description="Helical" evidence="7">
    <location>
        <begin position="241"/>
        <end position="258"/>
    </location>
</feature>
<dbReference type="GO" id="GO:0005886">
    <property type="term" value="C:plasma membrane"/>
    <property type="evidence" value="ECO:0007669"/>
    <property type="project" value="TreeGrafter"/>
</dbReference>
<feature type="transmembrane region" description="Helical" evidence="7">
    <location>
        <begin position="314"/>
        <end position="338"/>
    </location>
</feature>
<dbReference type="Proteomes" id="UP000267096">
    <property type="component" value="Unassembled WGS sequence"/>
</dbReference>
<dbReference type="GO" id="GO:0030659">
    <property type="term" value="C:cytoplasmic vesicle membrane"/>
    <property type="evidence" value="ECO:0007669"/>
    <property type="project" value="TreeGrafter"/>
</dbReference>
<dbReference type="InterPro" id="IPR000731">
    <property type="entry name" value="SSD"/>
</dbReference>
<evidence type="ECO:0000256" key="2">
    <source>
        <dbReference type="ARBA" id="ARBA00005585"/>
    </source>
</evidence>
<dbReference type="InterPro" id="IPR003392">
    <property type="entry name" value="PTHD_SSD"/>
</dbReference>
<dbReference type="Pfam" id="PF02355">
    <property type="entry name" value="SecD_SecF_C"/>
    <property type="match status" value="1"/>
</dbReference>
<comment type="subcellular location">
    <subcellularLocation>
        <location evidence="1">Membrane</location>
        <topology evidence="1">Multi-pass membrane protein</topology>
    </subcellularLocation>
</comment>
<feature type="transmembrane region" description="Helical" evidence="7">
    <location>
        <begin position="673"/>
        <end position="693"/>
    </location>
</feature>
<dbReference type="GO" id="GO:0018996">
    <property type="term" value="P:molting cycle, collagen and cuticulin-based cuticle"/>
    <property type="evidence" value="ECO:0007669"/>
    <property type="project" value="TreeGrafter"/>
</dbReference>
<accession>A0A0M3K5J5</accession>